<dbReference type="Pfam" id="PF08007">
    <property type="entry name" value="JmjC_2"/>
    <property type="match status" value="1"/>
</dbReference>
<dbReference type="AlphaFoldDB" id="A0A0R3A9J1"/>
<evidence type="ECO:0000256" key="1">
    <source>
        <dbReference type="ARBA" id="ARBA00001954"/>
    </source>
</evidence>
<dbReference type="Proteomes" id="UP000050852">
    <property type="component" value="Unassembled WGS sequence"/>
</dbReference>
<comment type="cofactor">
    <cofactor evidence="1">
        <name>Fe(2+)</name>
        <dbReference type="ChEBI" id="CHEBI:29033"/>
    </cofactor>
</comment>
<gene>
    <name evidence="5" type="ORF">TX23_21560</name>
</gene>
<dbReference type="Gene3D" id="2.60.120.650">
    <property type="entry name" value="Cupin"/>
    <property type="match status" value="1"/>
</dbReference>
<evidence type="ECO:0000313" key="6">
    <source>
        <dbReference type="Proteomes" id="UP000050852"/>
    </source>
</evidence>
<dbReference type="PATRIC" id="fig|1615673.3.peg.5448"/>
<proteinExistence type="predicted"/>
<evidence type="ECO:0000256" key="2">
    <source>
        <dbReference type="ARBA" id="ARBA00022723"/>
    </source>
</evidence>
<sequence length="239" mass="27328">MSSYFEQIFGLEKSVFFSKYWETSLLQAKSKNLKTLVGSLGLDFLLSINSKGVECGDFMVIRNGFYCRKSVYMESGRASLALLRQLYEEEQATLYLRQVEKYDPGLRAICRALDDELYPATVNACLFLSNSQQRAFGAHFDTHDALIVQVEGSKRWQIWPSIVNEVASMEAPKHYTNRVEKIVAHTPPVYDKVLHEGDVLYMPRCTIHRVLSVGTHSSHLNFWLKPKPLTNFLGAKNEH</sequence>
<dbReference type="PROSITE" id="PS51184">
    <property type="entry name" value="JMJC"/>
    <property type="match status" value="1"/>
</dbReference>
<evidence type="ECO:0000313" key="5">
    <source>
        <dbReference type="EMBL" id="KRP69957.1"/>
    </source>
</evidence>
<feature type="domain" description="JmjC" evidence="4">
    <location>
        <begin position="78"/>
        <end position="239"/>
    </location>
</feature>
<dbReference type="InterPro" id="IPR003347">
    <property type="entry name" value="JmjC_dom"/>
</dbReference>
<dbReference type="InterPro" id="IPR039994">
    <property type="entry name" value="NO66-like"/>
</dbReference>
<keyword evidence="3" id="KW-0408">Iron</keyword>
<organism evidence="5 6">
    <name type="scientific">Pseudomonas paralactis</name>
    <dbReference type="NCBI Taxonomy" id="1615673"/>
    <lineage>
        <taxon>Bacteria</taxon>
        <taxon>Pseudomonadati</taxon>
        <taxon>Pseudomonadota</taxon>
        <taxon>Gammaproteobacteria</taxon>
        <taxon>Pseudomonadales</taxon>
        <taxon>Pseudomonadaceae</taxon>
        <taxon>Pseudomonas</taxon>
    </lineage>
</organism>
<name>A0A0R3A9J1_9PSED</name>
<evidence type="ECO:0000259" key="4">
    <source>
        <dbReference type="PROSITE" id="PS51184"/>
    </source>
</evidence>
<dbReference type="SUPFAM" id="SSF51197">
    <property type="entry name" value="Clavaminate synthase-like"/>
    <property type="match status" value="1"/>
</dbReference>
<dbReference type="GO" id="GO:0046872">
    <property type="term" value="F:metal ion binding"/>
    <property type="evidence" value="ECO:0007669"/>
    <property type="project" value="UniProtKB-KW"/>
</dbReference>
<dbReference type="PANTHER" id="PTHR13096:SF8">
    <property type="entry name" value="RIBOSOMAL OXYGENASE 1"/>
    <property type="match status" value="1"/>
</dbReference>
<dbReference type="RefSeq" id="WP_057703927.1">
    <property type="nucleotide sequence ID" value="NZ_JYLN01000009.1"/>
</dbReference>
<dbReference type="OrthoDB" id="479699at2"/>
<accession>A0A0R3A9J1</accession>
<reference evidence="5 6" key="1">
    <citation type="submission" date="2015-02" db="EMBL/GenBank/DDBJ databases">
        <title>Two Pseudomonas sp. nov., isolated from raw milk.</title>
        <authorList>
            <person name="Wenning M."/>
            <person name="von Neubeck M."/>
            <person name="Huptas C."/>
            <person name="Scherer S."/>
        </authorList>
    </citation>
    <scope>NUCLEOTIDE SEQUENCE [LARGE SCALE GENOMIC DNA]</scope>
    <source>
        <strain evidence="5 6">DSM 29164</strain>
    </source>
</reference>
<comment type="caution">
    <text evidence="5">The sequence shown here is derived from an EMBL/GenBank/DDBJ whole genome shotgun (WGS) entry which is preliminary data.</text>
</comment>
<protein>
    <recommendedName>
        <fullName evidence="4">JmjC domain-containing protein</fullName>
    </recommendedName>
</protein>
<dbReference type="EMBL" id="JYLN01000009">
    <property type="protein sequence ID" value="KRP69957.1"/>
    <property type="molecule type" value="Genomic_DNA"/>
</dbReference>
<evidence type="ECO:0000256" key="3">
    <source>
        <dbReference type="ARBA" id="ARBA00023004"/>
    </source>
</evidence>
<dbReference type="PANTHER" id="PTHR13096">
    <property type="entry name" value="MINA53 MYC INDUCED NUCLEAR ANTIGEN"/>
    <property type="match status" value="1"/>
</dbReference>
<keyword evidence="2" id="KW-0479">Metal-binding</keyword>